<evidence type="ECO:0000313" key="2">
    <source>
        <dbReference type="EMBL" id="SBW10474.1"/>
    </source>
</evidence>
<dbReference type="EMBL" id="FLUL01000002">
    <property type="protein sequence ID" value="SBW10474.1"/>
    <property type="molecule type" value="Genomic_DNA"/>
</dbReference>
<reference evidence="2" key="1">
    <citation type="submission" date="2016-04" db="EMBL/GenBank/DDBJ databases">
        <authorList>
            <person name="Evans L.H."/>
            <person name="Alamgir A."/>
            <person name="Owens N."/>
            <person name="Weber N.D."/>
            <person name="Virtaneva K."/>
            <person name="Barbian K."/>
            <person name="Babar A."/>
            <person name="Rosenke K."/>
        </authorList>
    </citation>
    <scope>NUCLEOTIDE SEQUENCE</scope>
    <source>
        <strain evidence="2">86-2</strain>
    </source>
</reference>
<feature type="transmembrane region" description="Helical" evidence="1">
    <location>
        <begin position="12"/>
        <end position="29"/>
    </location>
</feature>
<accession>A0A212KFF8</accession>
<dbReference type="AlphaFoldDB" id="A0A212KFF8"/>
<organism evidence="2">
    <name type="scientific">uncultured Dysgonomonas sp</name>
    <dbReference type="NCBI Taxonomy" id="206096"/>
    <lineage>
        <taxon>Bacteria</taxon>
        <taxon>Pseudomonadati</taxon>
        <taxon>Bacteroidota</taxon>
        <taxon>Bacteroidia</taxon>
        <taxon>Bacteroidales</taxon>
        <taxon>Dysgonomonadaceae</taxon>
        <taxon>Dysgonomonas</taxon>
        <taxon>environmental samples</taxon>
    </lineage>
</organism>
<name>A0A212KFF8_9BACT</name>
<protein>
    <submittedName>
        <fullName evidence="2">Uncharacterized protein</fullName>
    </submittedName>
</protein>
<keyword evidence="1" id="KW-0472">Membrane</keyword>
<evidence type="ECO:0000256" key="1">
    <source>
        <dbReference type="SAM" id="Phobius"/>
    </source>
</evidence>
<keyword evidence="1" id="KW-0812">Transmembrane</keyword>
<sequence>MNDLIQGYSLRAFFRIIVIQGSLIFYLGLDIIQNIGFKIECLLPDLNIGQHTQTAKALQAALA</sequence>
<proteinExistence type="predicted"/>
<keyword evidence="1" id="KW-1133">Transmembrane helix</keyword>
<gene>
    <name evidence="2" type="ORF">KL86DYS2_20095</name>
</gene>